<keyword evidence="2" id="KW-1185">Reference proteome</keyword>
<evidence type="ECO:0000313" key="2">
    <source>
        <dbReference type="Proteomes" id="UP001165960"/>
    </source>
</evidence>
<sequence length="119" mass="13514">MQESGDYKAAAAFVGVYPKYASKTFNRFINTGHVLAAEKSLHVSIMFTKEHKWAISHWITQNCHLELANIQSMVKSTFGVKTSISFYYHLVVTDSGLTSLTYHYLALDSYCHYLPVTKL</sequence>
<dbReference type="Proteomes" id="UP001165960">
    <property type="component" value="Unassembled WGS sequence"/>
</dbReference>
<name>A0ACC2S0Q7_9FUNG</name>
<comment type="caution">
    <text evidence="1">The sequence shown here is derived from an EMBL/GenBank/DDBJ whole genome shotgun (WGS) entry which is preliminary data.</text>
</comment>
<gene>
    <name evidence="1" type="ORF">DSO57_1038138</name>
</gene>
<proteinExistence type="predicted"/>
<organism evidence="1 2">
    <name type="scientific">Entomophthora muscae</name>
    <dbReference type="NCBI Taxonomy" id="34485"/>
    <lineage>
        <taxon>Eukaryota</taxon>
        <taxon>Fungi</taxon>
        <taxon>Fungi incertae sedis</taxon>
        <taxon>Zoopagomycota</taxon>
        <taxon>Entomophthoromycotina</taxon>
        <taxon>Entomophthoromycetes</taxon>
        <taxon>Entomophthorales</taxon>
        <taxon>Entomophthoraceae</taxon>
        <taxon>Entomophthora</taxon>
    </lineage>
</organism>
<protein>
    <submittedName>
        <fullName evidence="1">Uncharacterized protein</fullName>
    </submittedName>
</protein>
<dbReference type="EMBL" id="QTSX02006135">
    <property type="protein sequence ID" value="KAJ9055942.1"/>
    <property type="molecule type" value="Genomic_DNA"/>
</dbReference>
<accession>A0ACC2S0Q7</accession>
<evidence type="ECO:0000313" key="1">
    <source>
        <dbReference type="EMBL" id="KAJ9055942.1"/>
    </source>
</evidence>
<reference evidence="1" key="1">
    <citation type="submission" date="2022-04" db="EMBL/GenBank/DDBJ databases">
        <title>Genome of the entomopathogenic fungus Entomophthora muscae.</title>
        <authorList>
            <person name="Elya C."/>
            <person name="Lovett B.R."/>
            <person name="Lee E."/>
            <person name="Macias A.M."/>
            <person name="Hajek A.E."/>
            <person name="De Bivort B.L."/>
            <person name="Kasson M.T."/>
            <person name="De Fine Licht H.H."/>
            <person name="Stajich J.E."/>
        </authorList>
    </citation>
    <scope>NUCLEOTIDE SEQUENCE</scope>
    <source>
        <strain evidence="1">Berkeley</strain>
    </source>
</reference>